<evidence type="ECO:0000256" key="7">
    <source>
        <dbReference type="SAM" id="MobiDB-lite"/>
    </source>
</evidence>
<dbReference type="Pfam" id="PF14008">
    <property type="entry name" value="Metallophos_C"/>
    <property type="match status" value="1"/>
</dbReference>
<dbReference type="Pfam" id="PF16656">
    <property type="entry name" value="Pur_ac_phosph_N"/>
    <property type="match status" value="1"/>
</dbReference>
<dbReference type="InterPro" id="IPR015914">
    <property type="entry name" value="PAPs_N"/>
</dbReference>
<dbReference type="GO" id="GO:0003993">
    <property type="term" value="F:acid phosphatase activity"/>
    <property type="evidence" value="ECO:0007669"/>
    <property type="project" value="UniProtKB-EC"/>
</dbReference>
<evidence type="ECO:0000256" key="3">
    <source>
        <dbReference type="ARBA" id="ARBA00022525"/>
    </source>
</evidence>
<dbReference type="EC" id="3.1.3.2" evidence="6"/>
<gene>
    <name evidence="11" type="ORF">OS493_038418</name>
</gene>
<protein>
    <recommendedName>
        <fullName evidence="6">Purple acid phosphatase</fullName>
        <ecNumber evidence="6">3.1.3.2</ecNumber>
    </recommendedName>
</protein>
<sequence length="724" mass="81402">MATTKTALVASLYILWVTGINCKHDHPVPTYFGRVHPNGTIVDARNPANKLKFSSPPKPTTLEPIASLKVSPSSEIGNGEQVNVSWSGVTFPSDKDIVVLYCPPDAEFDHYLDYVKVSSIETYTKGYGEFDVQLWNLRKECQFRYYRMGNYTTLVTESNVVTFEGGAEIPLQGHLSLTGDPTEMRVMWVSGSMEIPIVQYGTDPSTMSVVQGTNSKTYTAADMCNAPANEENAFIDPGFIHDVLLTNLKPGNLYYYSYGSVKMMSPLRHFNTSPPVGSANKFTALVYGDMGVSPVPRAYKTAEYALEEAMNGTAAFVFHNGDLSYAVGHSYIWEQWHAVVEPYATILPYMVGIGNHEQDHIKGGSKDPSGAPGEGFHPWWAKPLYGSDSGGECGVPMYYRFHMPDNGNAVWWYSFDYGSVHFMMMSTEHNFTQGSRQHEWMEQDLKNVDRTLTPWVVIAGHRPMYTSQKILGDYTVSLGMQEAFESLLYKYKLRADMPCVPAAMHPRAPVHIVVGTAGKDLDMPDSYFPMSWSLYHEVNFGYGRLTQASRSALHWEWVENTSGFVRITCDNATLKVTPSLVENGATVNVSWSGIPRPNKTDFIAFYCPENDQSDHYLDYFYVTESASYASEYGWNQVAVYNMRTSCQFRIIRRVTFTWPPVICWSLREELMFLYKDISLLRADPSQMRVMWVSGTDDPPVVHYGKDSSLHSTATGTSKTYQKSS</sequence>
<dbReference type="PANTHER" id="PTHR45778">
    <property type="entry name" value="PURPLE ACID PHOSPHATASE-RELATED"/>
    <property type="match status" value="1"/>
</dbReference>
<evidence type="ECO:0000256" key="6">
    <source>
        <dbReference type="RuleBase" id="RU361203"/>
    </source>
</evidence>
<dbReference type="CDD" id="cd00839">
    <property type="entry name" value="MPP_PAPs"/>
    <property type="match status" value="1"/>
</dbReference>
<dbReference type="InterPro" id="IPR029052">
    <property type="entry name" value="Metallo-depent_PP-like"/>
</dbReference>
<feature type="domain" description="Calcineurin-like phosphoesterase" evidence="8">
    <location>
        <begin position="285"/>
        <end position="493"/>
    </location>
</feature>
<dbReference type="GO" id="GO:0005576">
    <property type="term" value="C:extracellular region"/>
    <property type="evidence" value="ECO:0007669"/>
    <property type="project" value="UniProtKB-SubCell"/>
</dbReference>
<feature type="compositionally biased region" description="Polar residues" evidence="7">
    <location>
        <begin position="709"/>
        <end position="724"/>
    </location>
</feature>
<dbReference type="InterPro" id="IPR008963">
    <property type="entry name" value="Purple_acid_Pase-like_N"/>
</dbReference>
<feature type="region of interest" description="Disordered" evidence="7">
    <location>
        <begin position="705"/>
        <end position="724"/>
    </location>
</feature>
<dbReference type="Gene3D" id="3.60.21.10">
    <property type="match status" value="1"/>
</dbReference>
<dbReference type="GO" id="GO:0046872">
    <property type="term" value="F:metal ion binding"/>
    <property type="evidence" value="ECO:0007669"/>
    <property type="project" value="InterPro"/>
</dbReference>
<comment type="similarity">
    <text evidence="6">Belongs to the metallophosphoesterase superfamily. Purple acid phosphatase family.</text>
</comment>
<dbReference type="InterPro" id="IPR041792">
    <property type="entry name" value="MPP_PAP"/>
</dbReference>
<comment type="subcellular location">
    <subcellularLocation>
        <location evidence="1">Secreted</location>
    </subcellularLocation>
</comment>
<dbReference type="Pfam" id="PF00149">
    <property type="entry name" value="Metallophos"/>
    <property type="match status" value="1"/>
</dbReference>
<dbReference type="Proteomes" id="UP001163046">
    <property type="component" value="Unassembled WGS sequence"/>
</dbReference>
<dbReference type="AlphaFoldDB" id="A0A9X0CCH1"/>
<accession>A0A9X0CCH1</accession>
<evidence type="ECO:0000259" key="8">
    <source>
        <dbReference type="Pfam" id="PF00149"/>
    </source>
</evidence>
<keyword evidence="12" id="KW-1185">Reference proteome</keyword>
<evidence type="ECO:0000256" key="1">
    <source>
        <dbReference type="ARBA" id="ARBA00004613"/>
    </source>
</evidence>
<feature type="signal peptide" evidence="6">
    <location>
        <begin position="1"/>
        <end position="22"/>
    </location>
</feature>
<comment type="subunit">
    <text evidence="2">Homodimer.</text>
</comment>
<dbReference type="SUPFAM" id="SSF56300">
    <property type="entry name" value="Metallo-dependent phosphatases"/>
    <property type="match status" value="1"/>
</dbReference>
<evidence type="ECO:0000313" key="11">
    <source>
        <dbReference type="EMBL" id="KAJ7315663.1"/>
    </source>
</evidence>
<comment type="catalytic activity">
    <reaction evidence="6">
        <text>a phosphate monoester + H2O = an alcohol + phosphate</text>
        <dbReference type="Rhea" id="RHEA:15017"/>
        <dbReference type="ChEBI" id="CHEBI:15377"/>
        <dbReference type="ChEBI" id="CHEBI:30879"/>
        <dbReference type="ChEBI" id="CHEBI:43474"/>
        <dbReference type="ChEBI" id="CHEBI:67140"/>
        <dbReference type="EC" id="3.1.3.2"/>
    </reaction>
</comment>
<dbReference type="EMBL" id="MU827873">
    <property type="protein sequence ID" value="KAJ7315663.1"/>
    <property type="molecule type" value="Genomic_DNA"/>
</dbReference>
<reference evidence="11" key="1">
    <citation type="submission" date="2023-01" db="EMBL/GenBank/DDBJ databases">
        <title>Genome assembly of the deep-sea coral Lophelia pertusa.</title>
        <authorList>
            <person name="Herrera S."/>
            <person name="Cordes E."/>
        </authorList>
    </citation>
    <scope>NUCLEOTIDE SEQUENCE</scope>
    <source>
        <strain evidence="11">USNM1676648</strain>
        <tissue evidence="11">Polyp</tissue>
    </source>
</reference>
<evidence type="ECO:0000256" key="5">
    <source>
        <dbReference type="ARBA" id="ARBA00023180"/>
    </source>
</evidence>
<keyword evidence="3" id="KW-0964">Secreted</keyword>
<dbReference type="InterPro" id="IPR025733">
    <property type="entry name" value="PAPs_C"/>
</dbReference>
<evidence type="ECO:0000259" key="9">
    <source>
        <dbReference type="Pfam" id="PF14008"/>
    </source>
</evidence>
<feature type="non-terminal residue" evidence="11">
    <location>
        <position position="724"/>
    </location>
</feature>
<dbReference type="Gene3D" id="2.60.40.380">
    <property type="entry name" value="Purple acid phosphatase-like, N-terminal"/>
    <property type="match status" value="1"/>
</dbReference>
<feature type="chain" id="PRO_5041020705" description="Purple acid phosphatase" evidence="6">
    <location>
        <begin position="23"/>
        <end position="724"/>
    </location>
</feature>
<name>A0A9X0CCH1_9CNID</name>
<feature type="domain" description="Purple acid phosphatase C-terminal" evidence="9">
    <location>
        <begin position="508"/>
        <end position="563"/>
    </location>
</feature>
<proteinExistence type="inferred from homology"/>
<organism evidence="11 12">
    <name type="scientific">Desmophyllum pertusum</name>
    <dbReference type="NCBI Taxonomy" id="174260"/>
    <lineage>
        <taxon>Eukaryota</taxon>
        <taxon>Metazoa</taxon>
        <taxon>Cnidaria</taxon>
        <taxon>Anthozoa</taxon>
        <taxon>Hexacorallia</taxon>
        <taxon>Scleractinia</taxon>
        <taxon>Caryophylliina</taxon>
        <taxon>Caryophylliidae</taxon>
        <taxon>Desmophyllum</taxon>
    </lineage>
</organism>
<dbReference type="OrthoDB" id="45007at2759"/>
<dbReference type="PANTHER" id="PTHR45778:SF7">
    <property type="entry name" value="PURPLE ACID PHOSPHATASE"/>
    <property type="match status" value="1"/>
</dbReference>
<dbReference type="SUPFAM" id="SSF49363">
    <property type="entry name" value="Purple acid phosphatase, N-terminal domain"/>
    <property type="match status" value="2"/>
</dbReference>
<evidence type="ECO:0000313" key="12">
    <source>
        <dbReference type="Proteomes" id="UP001163046"/>
    </source>
</evidence>
<keyword evidence="5" id="KW-0325">Glycoprotein</keyword>
<comment type="caution">
    <text evidence="11">The sequence shown here is derived from an EMBL/GenBank/DDBJ whole genome shotgun (WGS) entry which is preliminary data.</text>
</comment>
<feature type="domain" description="Purple acid phosphatase N-terminal" evidence="10">
    <location>
        <begin position="170"/>
        <end position="272"/>
    </location>
</feature>
<dbReference type="InterPro" id="IPR004843">
    <property type="entry name" value="Calcineurin-like_PHP"/>
</dbReference>
<evidence type="ECO:0000256" key="4">
    <source>
        <dbReference type="ARBA" id="ARBA00022729"/>
    </source>
</evidence>
<evidence type="ECO:0000259" key="10">
    <source>
        <dbReference type="Pfam" id="PF16656"/>
    </source>
</evidence>
<evidence type="ECO:0000256" key="2">
    <source>
        <dbReference type="ARBA" id="ARBA00011738"/>
    </source>
</evidence>
<keyword evidence="4 6" id="KW-0732">Signal</keyword>
<keyword evidence="6" id="KW-0378">Hydrolase</keyword>